<evidence type="ECO:0008006" key="6">
    <source>
        <dbReference type="Google" id="ProtNLM"/>
    </source>
</evidence>
<dbReference type="EMBL" id="JAELVR010000002">
    <property type="protein sequence ID" value="MBJ6370612.1"/>
    <property type="molecule type" value="Genomic_DNA"/>
</dbReference>
<keyword evidence="2" id="KW-0964">Secreted</keyword>
<dbReference type="InterPro" id="IPR018511">
    <property type="entry name" value="Hemolysin-typ_Ca-bd_CS"/>
</dbReference>
<dbReference type="Pfam" id="PF00353">
    <property type="entry name" value="HemolysinCabind"/>
    <property type="match status" value="3"/>
</dbReference>
<proteinExistence type="predicted"/>
<accession>A0A8J7J5Q5</accession>
<evidence type="ECO:0000256" key="1">
    <source>
        <dbReference type="ARBA" id="ARBA00004613"/>
    </source>
</evidence>
<dbReference type="Gene3D" id="2.150.10.10">
    <property type="entry name" value="Serralysin-like metalloprotease, C-terminal"/>
    <property type="match status" value="2"/>
</dbReference>
<comment type="caution">
    <text evidence="4">The sequence shown here is derived from an EMBL/GenBank/DDBJ whole genome shotgun (WGS) entry which is preliminary data.</text>
</comment>
<evidence type="ECO:0000256" key="3">
    <source>
        <dbReference type="SAM" id="MobiDB-lite"/>
    </source>
</evidence>
<protein>
    <recommendedName>
        <fullName evidence="6">Calcium-binding protein</fullName>
    </recommendedName>
</protein>
<dbReference type="SUPFAM" id="SSF51120">
    <property type="entry name" value="beta-Roll"/>
    <property type="match status" value="2"/>
</dbReference>
<gene>
    <name evidence="4" type="ORF">JF290_03650</name>
</gene>
<evidence type="ECO:0000313" key="4">
    <source>
        <dbReference type="EMBL" id="MBJ6370612.1"/>
    </source>
</evidence>
<evidence type="ECO:0000313" key="5">
    <source>
        <dbReference type="Proteomes" id="UP000619079"/>
    </source>
</evidence>
<name>A0A8J7J5Q5_9RHOB</name>
<sequence length="276" mass="27733">MATLDPASGHRGIDLLFLGEDGVRQGPVQSIGAGAGGSRSFPTLAERADGTLVLTYTDGTVADENPLQVAFFERTDIANKLVGSSVADDLTGTAGHDTIFGHDGNDIISGRKGDDLLRGGAGNDAIEGGAGRDSLRGGDGDDVLNGGSDADGLAGHAGNDRINGGVGNDVLGGGQGDDILNGQSGRDVLKGGEGSDVLTGGVGRDTFIFVNGHAGQDRITDFDHSADTIRISLRAGNAADLQVTSAAGSTFIGIGTVDVELSGVVLGEADIVFQFV</sequence>
<dbReference type="PROSITE" id="PS00330">
    <property type="entry name" value="HEMOLYSIN_CALCIUM"/>
    <property type="match status" value="6"/>
</dbReference>
<reference evidence="4" key="1">
    <citation type="submission" date="2020-12" db="EMBL/GenBank/DDBJ databases">
        <title>Sedimentitalea sp. nov., isolated from sand in Incheon.</title>
        <authorList>
            <person name="Kim W."/>
        </authorList>
    </citation>
    <scope>NUCLEOTIDE SEQUENCE</scope>
    <source>
        <strain evidence="4">CAU 1593</strain>
    </source>
</reference>
<feature type="region of interest" description="Disordered" evidence="3">
    <location>
        <begin position="124"/>
        <end position="158"/>
    </location>
</feature>
<organism evidence="4 5">
    <name type="scientific">Sedimentitalea arenosa</name>
    <dbReference type="NCBI Taxonomy" id="2798803"/>
    <lineage>
        <taxon>Bacteria</taxon>
        <taxon>Pseudomonadati</taxon>
        <taxon>Pseudomonadota</taxon>
        <taxon>Alphaproteobacteria</taxon>
        <taxon>Rhodobacterales</taxon>
        <taxon>Paracoccaceae</taxon>
        <taxon>Sedimentitalea</taxon>
    </lineage>
</organism>
<dbReference type="PANTHER" id="PTHR38340">
    <property type="entry name" value="S-LAYER PROTEIN"/>
    <property type="match status" value="1"/>
</dbReference>
<comment type="subcellular location">
    <subcellularLocation>
        <location evidence="1">Secreted</location>
    </subcellularLocation>
</comment>
<dbReference type="InterPro" id="IPR050557">
    <property type="entry name" value="RTX_toxin/Mannuronan_C5-epim"/>
</dbReference>
<dbReference type="GO" id="GO:0005576">
    <property type="term" value="C:extracellular region"/>
    <property type="evidence" value="ECO:0007669"/>
    <property type="project" value="UniProtKB-SubCell"/>
</dbReference>
<dbReference type="InterPro" id="IPR011049">
    <property type="entry name" value="Serralysin-like_metalloprot_C"/>
</dbReference>
<keyword evidence="5" id="KW-1185">Reference proteome</keyword>
<dbReference type="PRINTS" id="PR00313">
    <property type="entry name" value="CABNDNGRPT"/>
</dbReference>
<dbReference type="PANTHER" id="PTHR38340:SF1">
    <property type="entry name" value="S-LAYER PROTEIN"/>
    <property type="match status" value="1"/>
</dbReference>
<dbReference type="AlphaFoldDB" id="A0A8J7J5Q5"/>
<evidence type="ECO:0000256" key="2">
    <source>
        <dbReference type="ARBA" id="ARBA00022525"/>
    </source>
</evidence>
<dbReference type="GO" id="GO:0005509">
    <property type="term" value="F:calcium ion binding"/>
    <property type="evidence" value="ECO:0007669"/>
    <property type="project" value="InterPro"/>
</dbReference>
<dbReference type="Proteomes" id="UP000619079">
    <property type="component" value="Unassembled WGS sequence"/>
</dbReference>
<dbReference type="InterPro" id="IPR001343">
    <property type="entry name" value="Hemolysn_Ca-bd"/>
</dbReference>